<reference evidence="2 3" key="1">
    <citation type="journal article" date="2013" name="Curr. Biol.">
        <title>The Genome of the Foraminiferan Reticulomyxa filosa.</title>
        <authorList>
            <person name="Glockner G."/>
            <person name="Hulsmann N."/>
            <person name="Schleicher M."/>
            <person name="Noegel A.A."/>
            <person name="Eichinger L."/>
            <person name="Gallinger C."/>
            <person name="Pawlowski J."/>
            <person name="Sierra R."/>
            <person name="Euteneuer U."/>
            <person name="Pillet L."/>
            <person name="Moustafa A."/>
            <person name="Platzer M."/>
            <person name="Groth M."/>
            <person name="Szafranski K."/>
            <person name="Schliwa M."/>
        </authorList>
    </citation>
    <scope>NUCLEOTIDE SEQUENCE [LARGE SCALE GENOMIC DNA]</scope>
</reference>
<gene>
    <name evidence="2" type="ORF">RFI_05052</name>
</gene>
<protein>
    <submittedName>
        <fullName evidence="2">Uncharacterized protein</fullName>
    </submittedName>
</protein>
<keyword evidence="1" id="KW-0472">Membrane</keyword>
<sequence>MLEIQCNNVYFPIMYNNKVSQNCHQMLSFLFDSYNMIILCMFISFICAIKKIFFKFRNVSKQFLSVFKDQQQKSPFSLSTKMSKIRSYIPFFKFSNHRRSIFQKLIGRVYLVFDPSSKSNDDTVRTSQSKHSLKYVQEYLRMVREVTIDKENLDYLNHHDTFYICDMTDNLQCWMLLKRSHLLVPLQILKPQKKKFHSPFFELKKKKKCHDMEGTFVGSLHGHNFLMEINVYDYYNLKISSEPEEELKLLFKKIKRHYNSHNKQFLQAFDTCLKF</sequence>
<evidence type="ECO:0000313" key="3">
    <source>
        <dbReference type="Proteomes" id="UP000023152"/>
    </source>
</evidence>
<feature type="transmembrane region" description="Helical" evidence="1">
    <location>
        <begin position="34"/>
        <end position="53"/>
    </location>
</feature>
<keyword evidence="1" id="KW-0812">Transmembrane</keyword>
<organism evidence="2 3">
    <name type="scientific">Reticulomyxa filosa</name>
    <dbReference type="NCBI Taxonomy" id="46433"/>
    <lineage>
        <taxon>Eukaryota</taxon>
        <taxon>Sar</taxon>
        <taxon>Rhizaria</taxon>
        <taxon>Retaria</taxon>
        <taxon>Foraminifera</taxon>
        <taxon>Monothalamids</taxon>
        <taxon>Reticulomyxidae</taxon>
        <taxon>Reticulomyxa</taxon>
    </lineage>
</organism>
<dbReference type="AlphaFoldDB" id="X6P0H9"/>
<name>X6P0H9_RETFI</name>
<comment type="caution">
    <text evidence="2">The sequence shown here is derived from an EMBL/GenBank/DDBJ whole genome shotgun (WGS) entry which is preliminary data.</text>
</comment>
<proteinExistence type="predicted"/>
<accession>X6P0H9</accession>
<evidence type="ECO:0000313" key="2">
    <source>
        <dbReference type="EMBL" id="ETO32065.1"/>
    </source>
</evidence>
<dbReference type="Proteomes" id="UP000023152">
    <property type="component" value="Unassembled WGS sequence"/>
</dbReference>
<keyword evidence="3" id="KW-1185">Reference proteome</keyword>
<evidence type="ECO:0000256" key="1">
    <source>
        <dbReference type="SAM" id="Phobius"/>
    </source>
</evidence>
<keyword evidence="1" id="KW-1133">Transmembrane helix</keyword>
<dbReference type="EMBL" id="ASPP01004510">
    <property type="protein sequence ID" value="ETO32065.1"/>
    <property type="molecule type" value="Genomic_DNA"/>
</dbReference>